<feature type="non-terminal residue" evidence="1">
    <location>
        <position position="256"/>
    </location>
</feature>
<dbReference type="InterPro" id="IPR022601">
    <property type="entry name" value="DUF3160"/>
</dbReference>
<dbReference type="AlphaFoldDB" id="X1HDB7"/>
<reference evidence="1" key="1">
    <citation type="journal article" date="2014" name="Front. Microbiol.">
        <title>High frequency of phylogenetically diverse reductive dehalogenase-homologous genes in deep subseafloor sedimentary metagenomes.</title>
        <authorList>
            <person name="Kawai M."/>
            <person name="Futagami T."/>
            <person name="Toyoda A."/>
            <person name="Takaki Y."/>
            <person name="Nishi S."/>
            <person name="Hori S."/>
            <person name="Arai W."/>
            <person name="Tsubouchi T."/>
            <person name="Morono Y."/>
            <person name="Uchiyama I."/>
            <person name="Ito T."/>
            <person name="Fujiyama A."/>
            <person name="Inagaki F."/>
            <person name="Takami H."/>
        </authorList>
    </citation>
    <scope>NUCLEOTIDE SEQUENCE</scope>
    <source>
        <strain evidence="1">Expedition CK06-06</strain>
    </source>
</reference>
<proteinExistence type="predicted"/>
<dbReference type="EMBL" id="BARU01034835">
    <property type="protein sequence ID" value="GAH68176.1"/>
    <property type="molecule type" value="Genomic_DNA"/>
</dbReference>
<comment type="caution">
    <text evidence="1">The sequence shown here is derived from an EMBL/GenBank/DDBJ whole genome shotgun (WGS) entry which is preliminary data.</text>
</comment>
<feature type="non-terminal residue" evidence="1">
    <location>
        <position position="1"/>
    </location>
</feature>
<organism evidence="1">
    <name type="scientific">marine sediment metagenome</name>
    <dbReference type="NCBI Taxonomy" id="412755"/>
    <lineage>
        <taxon>unclassified sequences</taxon>
        <taxon>metagenomes</taxon>
        <taxon>ecological metagenomes</taxon>
    </lineage>
</organism>
<evidence type="ECO:0000313" key="1">
    <source>
        <dbReference type="EMBL" id="GAH68176.1"/>
    </source>
</evidence>
<evidence type="ECO:0008006" key="2">
    <source>
        <dbReference type="Google" id="ProtNLM"/>
    </source>
</evidence>
<dbReference type="Pfam" id="PF11369">
    <property type="entry name" value="DUF3160"/>
    <property type="match status" value="1"/>
</dbReference>
<sequence length="256" mass="28455">VSKLSGQPYYLTTDAAYHALHLNYDELLEALEREELRPRMIAVTQSVLDEVLSYYTLVEGTSLEGDTRLAAAYMAVGLKLLDPQITIDPLIESPVMAQVDQIMAGGGIQNSVLIPVFRDDYSAYSPTGHYSGDEDLENYYRAMTWFGRVHFKLSDREHGFIPSRSPLIITQALRHAQIDGKTAAEEWAAVHEAITYLIGPSDDPGPIQYSTLMDQTYGPRATIISVKADELWQTFLQLSQGLPPPRINSTFGVSLS</sequence>
<name>X1HDB7_9ZZZZ</name>
<accession>X1HDB7</accession>
<gene>
    <name evidence="1" type="ORF">S03H2_54625</name>
</gene>
<protein>
    <recommendedName>
        <fullName evidence="2">DUF3160 domain-containing protein</fullName>
    </recommendedName>
</protein>